<feature type="compositionally biased region" description="Low complexity" evidence="1">
    <location>
        <begin position="274"/>
        <end position="289"/>
    </location>
</feature>
<feature type="region of interest" description="Disordered" evidence="1">
    <location>
        <begin position="195"/>
        <end position="364"/>
    </location>
</feature>
<evidence type="ECO:0000256" key="1">
    <source>
        <dbReference type="SAM" id="MobiDB-lite"/>
    </source>
</evidence>
<keyword evidence="2" id="KW-0472">Membrane</keyword>
<sequence>MSRWLRNGLMLVALLIWMSPAQALAYSYGDANTEDVAETFKVIVSAVNENDWTAAEEAYKVRRSEIKSHFGEAVALTLDKNMEEKASKLLIANYKAVLVMNLDRRFTYAQKDLSDYAGTKLLLAKAKATFDTLSPYISSGTDQINQAFEEALEALGNPGLFGVGKKDADPDTFKQKVNFIYGKVNPQFPYKAYVKPAAPAPGKDKPVTKPSSTPKPSPGKEPSAAAKPEPSGQPKAPEAVKGADSAAAGAAASSKPKNEDAEASVDKPKEEAEAPVTEATTPEESSAEVVTAEPGTDAAAGQEEAVAEDKPTAEESPPADTNASEVSAGSDETSEGAQSEKAASDSQAAAAEAEGHAPMERTDRTNTSVTIFVVAGVILLGGGGLYFARKKGLL</sequence>
<keyword evidence="5" id="KW-1185">Reference proteome</keyword>
<protein>
    <submittedName>
        <fullName evidence="4">LPXTG cell wall anchor domain-containing protein</fullName>
    </submittedName>
</protein>
<feature type="compositionally biased region" description="Polar residues" evidence="1">
    <location>
        <begin position="319"/>
        <end position="331"/>
    </location>
</feature>
<feature type="compositionally biased region" description="Low complexity" evidence="1">
    <location>
        <begin position="337"/>
        <end position="352"/>
    </location>
</feature>
<reference evidence="4 5" key="1">
    <citation type="submission" date="2021-07" db="EMBL/GenBank/DDBJ databases">
        <title>Paenibacillus radiodurans sp. nov., isolated from the southeastern edge of Tengger Desert.</title>
        <authorList>
            <person name="Zhang G."/>
        </authorList>
    </citation>
    <scope>NUCLEOTIDE SEQUENCE [LARGE SCALE GENOMIC DNA]</scope>
    <source>
        <strain evidence="4 5">DT7-4</strain>
    </source>
</reference>
<name>A0ABS7DAU7_9BACL</name>
<keyword evidence="2" id="KW-1133">Transmembrane helix</keyword>
<keyword evidence="2" id="KW-0812">Transmembrane</keyword>
<evidence type="ECO:0000313" key="4">
    <source>
        <dbReference type="EMBL" id="MBW7476878.1"/>
    </source>
</evidence>
<gene>
    <name evidence="4" type="ORF">K0T92_19355</name>
</gene>
<comment type="caution">
    <text evidence="4">The sequence shown here is derived from an EMBL/GenBank/DDBJ whole genome shotgun (WGS) entry which is preliminary data.</text>
</comment>
<feature type="compositionally biased region" description="Low complexity" evidence="1">
    <location>
        <begin position="242"/>
        <end position="254"/>
    </location>
</feature>
<keyword evidence="3" id="KW-0732">Signal</keyword>
<dbReference type="NCBIfam" id="TIGR01167">
    <property type="entry name" value="LPXTG_anchor"/>
    <property type="match status" value="1"/>
</dbReference>
<dbReference type="Proteomes" id="UP000812277">
    <property type="component" value="Unassembled WGS sequence"/>
</dbReference>
<dbReference type="EMBL" id="JAHZIJ010000017">
    <property type="protein sequence ID" value="MBW7476878.1"/>
    <property type="molecule type" value="Genomic_DNA"/>
</dbReference>
<evidence type="ECO:0000256" key="3">
    <source>
        <dbReference type="SAM" id="SignalP"/>
    </source>
</evidence>
<feature type="chain" id="PRO_5046937942" evidence="3">
    <location>
        <begin position="24"/>
        <end position="394"/>
    </location>
</feature>
<organism evidence="4 5">
    <name type="scientific">Paenibacillus oenotherae</name>
    <dbReference type="NCBI Taxonomy" id="1435645"/>
    <lineage>
        <taxon>Bacteria</taxon>
        <taxon>Bacillati</taxon>
        <taxon>Bacillota</taxon>
        <taxon>Bacilli</taxon>
        <taxon>Bacillales</taxon>
        <taxon>Paenibacillaceae</taxon>
        <taxon>Paenibacillus</taxon>
    </lineage>
</organism>
<feature type="compositionally biased region" description="Basic and acidic residues" evidence="1">
    <location>
        <begin position="353"/>
        <end position="364"/>
    </location>
</feature>
<dbReference type="RefSeq" id="WP_219874127.1">
    <property type="nucleotide sequence ID" value="NZ_JAHZIJ010000017.1"/>
</dbReference>
<feature type="signal peptide" evidence="3">
    <location>
        <begin position="1"/>
        <end position="23"/>
    </location>
</feature>
<accession>A0ABS7DAU7</accession>
<feature type="transmembrane region" description="Helical" evidence="2">
    <location>
        <begin position="369"/>
        <end position="388"/>
    </location>
</feature>
<feature type="compositionally biased region" description="Basic and acidic residues" evidence="1">
    <location>
        <begin position="256"/>
        <end position="272"/>
    </location>
</feature>
<evidence type="ECO:0000256" key="2">
    <source>
        <dbReference type="SAM" id="Phobius"/>
    </source>
</evidence>
<evidence type="ECO:0000313" key="5">
    <source>
        <dbReference type="Proteomes" id="UP000812277"/>
    </source>
</evidence>
<proteinExistence type="predicted"/>